<name>A0A9X3SVP6_9ACTN</name>
<evidence type="ECO:0000313" key="2">
    <source>
        <dbReference type="Proteomes" id="UP001146067"/>
    </source>
</evidence>
<dbReference type="Proteomes" id="UP001146067">
    <property type="component" value="Unassembled WGS sequence"/>
</dbReference>
<dbReference type="EMBL" id="JAPZVP010000027">
    <property type="protein sequence ID" value="MDA1362743.1"/>
    <property type="molecule type" value="Genomic_DNA"/>
</dbReference>
<gene>
    <name evidence="1" type="ORF">O1R50_24205</name>
</gene>
<protein>
    <recommendedName>
        <fullName evidence="3">Extensin-like protein</fullName>
    </recommendedName>
</protein>
<evidence type="ECO:0000313" key="1">
    <source>
        <dbReference type="EMBL" id="MDA1362743.1"/>
    </source>
</evidence>
<dbReference type="RefSeq" id="WP_270112826.1">
    <property type="nucleotide sequence ID" value="NZ_JAPZVP010000027.1"/>
</dbReference>
<dbReference type="AlphaFoldDB" id="A0A9X3SVP6"/>
<comment type="caution">
    <text evidence="1">The sequence shown here is derived from an EMBL/GenBank/DDBJ whole genome shotgun (WGS) entry which is preliminary data.</text>
</comment>
<proteinExistence type="predicted"/>
<sequence>MSFPSSSTAFSRSTCEYPDITRNWLYDSGWKMRYRSGYDRNGFGVHPNVTSFTMHEEAHTQAGKVIRDLYSLGKYHGYAGISRSYQWTGLAGAKVCKPGYHRYGAAIDFTRFDWGSDCFVDTAVHGKARRYLRRRYLAVIATCRKHFGIVLHCHNDPDGSHWNHIHVDRGRKAVAMNWGWETDTTIIQWAARDLAGVEGLAIDGDFGPKTGEAFKVLRSRFGAEDCDPTASNTNTMIWLNLIGRHGMTDQDAGTYQVNDIERHDATAARD</sequence>
<reference evidence="1" key="1">
    <citation type="submission" date="2022-12" db="EMBL/GenBank/DDBJ databases">
        <title>Gycomyces niveus sp.nov.,a novel actinomycete isolated from soil in Shouguan.</title>
        <authorList>
            <person name="Yang X."/>
        </authorList>
    </citation>
    <scope>NUCLEOTIDE SEQUENCE</scope>
    <source>
        <strain evidence="1">NEAU-A15</strain>
    </source>
</reference>
<accession>A0A9X3SVP6</accession>
<organism evidence="1 2">
    <name type="scientific">Glycomyces luteolus</name>
    <dbReference type="NCBI Taxonomy" id="2670330"/>
    <lineage>
        <taxon>Bacteria</taxon>
        <taxon>Bacillati</taxon>
        <taxon>Actinomycetota</taxon>
        <taxon>Actinomycetes</taxon>
        <taxon>Glycomycetales</taxon>
        <taxon>Glycomycetaceae</taxon>
        <taxon>Glycomyces</taxon>
    </lineage>
</organism>
<keyword evidence="2" id="KW-1185">Reference proteome</keyword>
<evidence type="ECO:0008006" key="3">
    <source>
        <dbReference type="Google" id="ProtNLM"/>
    </source>
</evidence>